<evidence type="ECO:0000256" key="1">
    <source>
        <dbReference type="SAM" id="Coils"/>
    </source>
</evidence>
<organism evidence="2 3">
    <name type="scientific">Algivirga pacifica</name>
    <dbReference type="NCBI Taxonomy" id="1162670"/>
    <lineage>
        <taxon>Bacteria</taxon>
        <taxon>Pseudomonadati</taxon>
        <taxon>Bacteroidota</taxon>
        <taxon>Cytophagia</taxon>
        <taxon>Cytophagales</taxon>
        <taxon>Flammeovirgaceae</taxon>
        <taxon>Algivirga</taxon>
    </lineage>
</organism>
<name>A0ABP9D2I5_9BACT</name>
<keyword evidence="1" id="KW-0175">Coiled coil</keyword>
<sequence>MNTEVEERILSLRKSGESLRNIAKEVNKTRYFVVKTLQEVSSDSPGQLSDTVPDTPQPVVETVQTGFQPLSETLSEMVGQPDQTVENAITLSSEEYELFEKQIEEGLEYKDRYMLLKYDYEELQKTVQQLQSQQGLSSFIHEGHLRTERQLRKAKTTIDELQHSLVKLLWSNYRQHLGSIVTEDFLQKQMSLAEEVEQVLKQTTEVPYSNSSLLDFKAECKERLAEVEKETFGGMVLRGSRRVERWE</sequence>
<dbReference type="RefSeq" id="WP_345369174.1">
    <property type="nucleotide sequence ID" value="NZ_BAABJX010000013.1"/>
</dbReference>
<dbReference type="Proteomes" id="UP001500298">
    <property type="component" value="Unassembled WGS sequence"/>
</dbReference>
<evidence type="ECO:0000313" key="2">
    <source>
        <dbReference type="EMBL" id="GAA4824772.1"/>
    </source>
</evidence>
<protein>
    <recommendedName>
        <fullName evidence="4">Resolvase HTH domain-containing protein</fullName>
    </recommendedName>
</protein>
<dbReference type="EMBL" id="BAABJX010000013">
    <property type="protein sequence ID" value="GAA4824772.1"/>
    <property type="molecule type" value="Genomic_DNA"/>
</dbReference>
<reference evidence="3" key="1">
    <citation type="journal article" date="2019" name="Int. J. Syst. Evol. Microbiol.">
        <title>The Global Catalogue of Microorganisms (GCM) 10K type strain sequencing project: providing services to taxonomists for standard genome sequencing and annotation.</title>
        <authorList>
            <consortium name="The Broad Institute Genomics Platform"/>
            <consortium name="The Broad Institute Genome Sequencing Center for Infectious Disease"/>
            <person name="Wu L."/>
            <person name="Ma J."/>
        </authorList>
    </citation>
    <scope>NUCLEOTIDE SEQUENCE [LARGE SCALE GENOMIC DNA]</scope>
    <source>
        <strain evidence="3">JCM 18326</strain>
    </source>
</reference>
<proteinExistence type="predicted"/>
<gene>
    <name evidence="2" type="ORF">GCM10023331_06600</name>
</gene>
<comment type="caution">
    <text evidence="2">The sequence shown here is derived from an EMBL/GenBank/DDBJ whole genome shotgun (WGS) entry which is preliminary data.</text>
</comment>
<evidence type="ECO:0000313" key="3">
    <source>
        <dbReference type="Proteomes" id="UP001500298"/>
    </source>
</evidence>
<evidence type="ECO:0008006" key="4">
    <source>
        <dbReference type="Google" id="ProtNLM"/>
    </source>
</evidence>
<accession>A0ABP9D2I5</accession>
<feature type="coiled-coil region" evidence="1">
    <location>
        <begin position="113"/>
        <end position="164"/>
    </location>
</feature>
<keyword evidence="3" id="KW-1185">Reference proteome</keyword>